<proteinExistence type="inferred from homology"/>
<dbReference type="STRING" id="1263082.A0A068RLA6"/>
<evidence type="ECO:0000259" key="6">
    <source>
        <dbReference type="Pfam" id="PF07842"/>
    </source>
</evidence>
<dbReference type="InterPro" id="IPR012890">
    <property type="entry name" value="GCFC2-like"/>
</dbReference>
<feature type="domain" description="GCF C-terminal" evidence="6">
    <location>
        <begin position="505"/>
        <end position="645"/>
    </location>
</feature>
<evidence type="ECO:0000313" key="7">
    <source>
        <dbReference type="EMBL" id="CDH50779.1"/>
    </source>
</evidence>
<feature type="region of interest" description="Disordered" evidence="5">
    <location>
        <begin position="412"/>
        <end position="452"/>
    </location>
</feature>
<dbReference type="EMBL" id="CBTN010000007">
    <property type="protein sequence ID" value="CDH50779.1"/>
    <property type="molecule type" value="Genomic_DNA"/>
</dbReference>
<evidence type="ECO:0000256" key="1">
    <source>
        <dbReference type="ARBA" id="ARBA00004123"/>
    </source>
</evidence>
<evidence type="ECO:0000256" key="2">
    <source>
        <dbReference type="ARBA" id="ARBA00010801"/>
    </source>
</evidence>
<keyword evidence="8" id="KW-1185">Reference proteome</keyword>
<dbReference type="InterPro" id="IPR022783">
    <property type="entry name" value="GCFC_dom"/>
</dbReference>
<feature type="region of interest" description="Disordered" evidence="5">
    <location>
        <begin position="260"/>
        <end position="287"/>
    </location>
</feature>
<dbReference type="Proteomes" id="UP000027586">
    <property type="component" value="Unassembled WGS sequence"/>
</dbReference>
<evidence type="ECO:0000256" key="3">
    <source>
        <dbReference type="ARBA" id="ARBA00023242"/>
    </source>
</evidence>
<dbReference type="Pfam" id="PF07842">
    <property type="entry name" value="GCFC"/>
    <property type="match status" value="1"/>
</dbReference>
<dbReference type="Pfam" id="PF15458">
    <property type="entry name" value="NTR2"/>
    <property type="match status" value="1"/>
</dbReference>
<dbReference type="PANTHER" id="PTHR12214:SF0">
    <property type="entry name" value="LD29489P"/>
    <property type="match status" value="1"/>
</dbReference>
<evidence type="ECO:0000256" key="5">
    <source>
        <dbReference type="SAM" id="MobiDB-lite"/>
    </source>
</evidence>
<feature type="compositionally biased region" description="Basic and acidic residues" evidence="5">
    <location>
        <begin position="432"/>
        <end position="450"/>
    </location>
</feature>
<dbReference type="OrthoDB" id="429427at2759"/>
<comment type="caution">
    <text evidence="7">The sequence shown here is derived from an EMBL/GenBank/DDBJ whole genome shotgun (WGS) entry which is preliminary data.</text>
</comment>
<feature type="compositionally biased region" description="Basic residues" evidence="5">
    <location>
        <begin position="1"/>
        <end position="12"/>
    </location>
</feature>
<sequence length="728" mass="84044">MFKKTTRAKNIRRKIDTSDDEKEPETVVSQTKIEKKKKQKPRSLGLSFDQEEEGDGETFKVKKSSASRRIASGQRKLAVPPIQSTTTTTTVTTDATTMDEQQPPSSSSSYTSEVLESLRKSTPSRPAHIGAMDDVVEKFPNLMTAQVGSTSIPSANAIHAAKMKREQMRKGIVVHEEEDFVALDDSTEQKRLVREEDEIGDDGEAEYEQYVGERLTLNKKAARKLEAERKANAREMIAEAQEDEEDDDQMEDIERWESNLIRHGAVRPQRKEEQQRDPYAPPPGYRPAIVPTPTQIPALDEAMQHLDIVSNDLNQILQEYDTQLTQMEQNKQNLQSAELDLGTDILRSSERYEYFQSLSSYVNDLGEFLDAKFPELEALEKEAHDLIAAKHAIISKRRWDDDMDDLHEFAHVPEKMDEEQQEDGRVQYQREGSQRRKEERQRRIDERQDLMDVDPADVVQEQGLWSDDDLEEEWSVQHEEKLDNIQDNKVPAMLEDVGEEFESMEAIKSKFEAWKTRFYDDYTKAFGSLSLPGAFEFFVRCELVSWDPFSQSTEFESMRWHTILSQYGITEHGDDADAELLSKIVEKVLIKKVKSMLDTLNIASTKEMRYAAQVVEQISYYVEKHDRAYQDLISAVENTIDDQLKAYADLMDTITLQHNNKAKERFFWRQCKYLKTLHVWRRHLPKETIKSLASVVMNRILAPILQPAVDPSDAPLQREALHLVERLE</sequence>
<dbReference type="VEuPathDB" id="FungiDB:LCOR_02474.1"/>
<evidence type="ECO:0000313" key="8">
    <source>
        <dbReference type="Proteomes" id="UP000027586"/>
    </source>
</evidence>
<feature type="region of interest" description="Disordered" evidence="5">
    <location>
        <begin position="1"/>
        <end position="128"/>
    </location>
</feature>
<dbReference type="InterPro" id="IPR028211">
    <property type="entry name" value="Ntr2"/>
</dbReference>
<dbReference type="AlphaFoldDB" id="A0A068RLA6"/>
<keyword evidence="4" id="KW-0175">Coiled coil</keyword>
<reference evidence="7" key="1">
    <citation type="submission" date="2013-08" db="EMBL/GenBank/DDBJ databases">
        <title>Gene expansion shapes genome architecture in the human pathogen Lichtheimia corymbifera: an evolutionary genomics analysis in the ancient terrestrial Mucorales (Mucoromycotina).</title>
        <authorList>
            <person name="Schwartze V.U."/>
            <person name="Winter S."/>
            <person name="Shelest E."/>
            <person name="Marcet-Houben M."/>
            <person name="Horn F."/>
            <person name="Wehner S."/>
            <person name="Hoffmann K."/>
            <person name="Riege K."/>
            <person name="Sammeth M."/>
            <person name="Nowrousian M."/>
            <person name="Valiante V."/>
            <person name="Linde J."/>
            <person name="Jacobsen I.D."/>
            <person name="Marz M."/>
            <person name="Brakhage A.A."/>
            <person name="Gabaldon T."/>
            <person name="Bocker S."/>
            <person name="Voigt K."/>
        </authorList>
    </citation>
    <scope>NUCLEOTIDE SEQUENCE [LARGE SCALE GENOMIC DNA]</scope>
    <source>
        <strain evidence="7">FSU 9682</strain>
    </source>
</reference>
<organism evidence="7 8">
    <name type="scientific">Lichtheimia corymbifera JMRC:FSU:9682</name>
    <dbReference type="NCBI Taxonomy" id="1263082"/>
    <lineage>
        <taxon>Eukaryota</taxon>
        <taxon>Fungi</taxon>
        <taxon>Fungi incertae sedis</taxon>
        <taxon>Mucoromycota</taxon>
        <taxon>Mucoromycotina</taxon>
        <taxon>Mucoromycetes</taxon>
        <taxon>Mucorales</taxon>
        <taxon>Lichtheimiaceae</taxon>
        <taxon>Lichtheimia</taxon>
    </lineage>
</organism>
<feature type="compositionally biased region" description="Low complexity" evidence="5">
    <location>
        <begin position="85"/>
        <end position="109"/>
    </location>
</feature>
<name>A0A068RLA6_9FUNG</name>
<dbReference type="GO" id="GO:0071008">
    <property type="term" value="C:U2-type post-mRNA release spliceosomal complex"/>
    <property type="evidence" value="ECO:0007669"/>
    <property type="project" value="InterPro"/>
</dbReference>
<feature type="compositionally biased region" description="Polar residues" evidence="5">
    <location>
        <begin position="110"/>
        <end position="124"/>
    </location>
</feature>
<accession>A0A068RLA6</accession>
<comment type="similarity">
    <text evidence="2">Belongs to the GCF family.</text>
</comment>
<protein>
    <recommendedName>
        <fullName evidence="6">GCF C-terminal domain-containing protein</fullName>
    </recommendedName>
</protein>
<comment type="subcellular location">
    <subcellularLocation>
        <location evidence="1">Nucleus</location>
    </subcellularLocation>
</comment>
<keyword evidence="3" id="KW-0539">Nucleus</keyword>
<feature type="coiled-coil region" evidence="4">
    <location>
        <begin position="299"/>
        <end position="337"/>
    </location>
</feature>
<evidence type="ECO:0000256" key="4">
    <source>
        <dbReference type="SAM" id="Coils"/>
    </source>
</evidence>
<dbReference type="GO" id="GO:0003677">
    <property type="term" value="F:DNA binding"/>
    <property type="evidence" value="ECO:0007669"/>
    <property type="project" value="InterPro"/>
</dbReference>
<dbReference type="GO" id="GO:0000390">
    <property type="term" value="P:spliceosomal complex disassembly"/>
    <property type="evidence" value="ECO:0007669"/>
    <property type="project" value="InterPro"/>
</dbReference>
<gene>
    <name evidence="7" type="ORF">LCOR_02474.1</name>
</gene>
<dbReference type="PANTHER" id="PTHR12214">
    <property type="entry name" value="GC-RICH SEQUENCE DNA-BINDING FACTOR"/>
    <property type="match status" value="1"/>
</dbReference>